<dbReference type="PROSITE" id="PS50801">
    <property type="entry name" value="STAS"/>
    <property type="match status" value="1"/>
</dbReference>
<name>A0A0S4KPM9_9BACT</name>
<dbReference type="RefSeq" id="WP_062484421.1">
    <property type="nucleotide sequence ID" value="NZ_LN885086.1"/>
</dbReference>
<evidence type="ECO:0000259" key="3">
    <source>
        <dbReference type="PROSITE" id="PS50801"/>
    </source>
</evidence>
<sequence length="127" mass="13352">MEQGTRHTLTVAVHENAGVTCVALQGSLSATTAEQGTQELKKIIDAGAKKVVVNLEGVDYISSGGIRVLMLAHKQLSNVHGEMKIAAARGMVKEALEASGFNLLNRVYGGSIQLCNTEEEAVAAFQG</sequence>
<accession>A0A0S4KPM9</accession>
<dbReference type="KEGG" id="nio:NITINOP_1426"/>
<dbReference type="SUPFAM" id="SSF52091">
    <property type="entry name" value="SpoIIaa-like"/>
    <property type="match status" value="1"/>
</dbReference>
<evidence type="ECO:0000313" key="4">
    <source>
        <dbReference type="EMBL" id="CUQ66401.1"/>
    </source>
</evidence>
<evidence type="ECO:0000256" key="1">
    <source>
        <dbReference type="ARBA" id="ARBA00009013"/>
    </source>
</evidence>
<dbReference type="InterPro" id="IPR002645">
    <property type="entry name" value="STAS_dom"/>
</dbReference>
<dbReference type="InterPro" id="IPR003658">
    <property type="entry name" value="Anti-sigma_ant"/>
</dbReference>
<dbReference type="InterPro" id="IPR036513">
    <property type="entry name" value="STAS_dom_sf"/>
</dbReference>
<organism evidence="4 5">
    <name type="scientific">Candidatus Nitrospira inopinata</name>
    <dbReference type="NCBI Taxonomy" id="1715989"/>
    <lineage>
        <taxon>Bacteria</taxon>
        <taxon>Pseudomonadati</taxon>
        <taxon>Nitrospirota</taxon>
        <taxon>Nitrospiria</taxon>
        <taxon>Nitrospirales</taxon>
        <taxon>Nitrospiraceae</taxon>
        <taxon>Nitrospira</taxon>
    </lineage>
</organism>
<dbReference type="OrthoDB" id="9794628at2"/>
<dbReference type="CDD" id="cd07043">
    <property type="entry name" value="STAS_anti-anti-sigma_factors"/>
    <property type="match status" value="1"/>
</dbReference>
<evidence type="ECO:0000313" key="5">
    <source>
        <dbReference type="Proteomes" id="UP000066284"/>
    </source>
</evidence>
<protein>
    <recommendedName>
        <fullName evidence="2">Anti-sigma factor antagonist</fullName>
    </recommendedName>
</protein>
<dbReference type="EMBL" id="LN885086">
    <property type="protein sequence ID" value="CUQ66401.1"/>
    <property type="molecule type" value="Genomic_DNA"/>
</dbReference>
<dbReference type="GO" id="GO:0043856">
    <property type="term" value="F:anti-sigma factor antagonist activity"/>
    <property type="evidence" value="ECO:0007669"/>
    <property type="project" value="InterPro"/>
</dbReference>
<gene>
    <name evidence="4" type="ORF">NITINOP_1426</name>
</gene>
<evidence type="ECO:0000256" key="2">
    <source>
        <dbReference type="RuleBase" id="RU003749"/>
    </source>
</evidence>
<dbReference type="Proteomes" id="UP000066284">
    <property type="component" value="Chromosome 1"/>
</dbReference>
<dbReference type="Pfam" id="PF01740">
    <property type="entry name" value="STAS"/>
    <property type="match status" value="1"/>
</dbReference>
<dbReference type="PANTHER" id="PTHR33495">
    <property type="entry name" value="ANTI-SIGMA FACTOR ANTAGONIST TM_1081-RELATED-RELATED"/>
    <property type="match status" value="1"/>
</dbReference>
<comment type="similarity">
    <text evidence="1 2">Belongs to the anti-sigma-factor antagonist family.</text>
</comment>
<reference evidence="5" key="1">
    <citation type="submission" date="2015-09" db="EMBL/GenBank/DDBJ databases">
        <authorList>
            <person name="Daims H."/>
        </authorList>
    </citation>
    <scope>NUCLEOTIDE SEQUENCE [LARGE SCALE GENOMIC DNA]</scope>
</reference>
<dbReference type="NCBIfam" id="TIGR00377">
    <property type="entry name" value="ant_ant_sig"/>
    <property type="match status" value="1"/>
</dbReference>
<feature type="domain" description="STAS" evidence="3">
    <location>
        <begin position="9"/>
        <end position="125"/>
    </location>
</feature>
<dbReference type="STRING" id="1715989.NITINOP_1426"/>
<dbReference type="AlphaFoldDB" id="A0A0S4KPM9"/>
<keyword evidence="5" id="KW-1185">Reference proteome</keyword>
<dbReference type="Gene3D" id="3.30.750.24">
    <property type="entry name" value="STAS domain"/>
    <property type="match status" value="1"/>
</dbReference>
<proteinExistence type="inferred from homology"/>